<feature type="transmembrane region" description="Helical" evidence="1">
    <location>
        <begin position="226"/>
        <end position="248"/>
    </location>
</feature>
<keyword evidence="1" id="KW-0812">Transmembrane</keyword>
<dbReference type="AlphaFoldDB" id="A0AAP3CTI3"/>
<protein>
    <submittedName>
        <fullName evidence="2">DUF1189 family protein</fullName>
    </submittedName>
</protein>
<evidence type="ECO:0000313" key="2">
    <source>
        <dbReference type="EMBL" id="MCY8511127.1"/>
    </source>
</evidence>
<gene>
    <name evidence="2" type="ORF">MOD07_16435</name>
</gene>
<feature type="transmembrane region" description="Helical" evidence="1">
    <location>
        <begin position="35"/>
        <end position="55"/>
    </location>
</feature>
<name>A0AAP3CTI3_BACMO</name>
<dbReference type="RefSeq" id="WP_268447101.1">
    <property type="nucleotide sequence ID" value="NZ_JALANC010000012.1"/>
</dbReference>
<dbReference type="InterPro" id="IPR009574">
    <property type="entry name" value="DUF1189"/>
</dbReference>
<reference evidence="2" key="1">
    <citation type="submission" date="2022-02" db="EMBL/GenBank/DDBJ databases">
        <title>Crop Bioprotection Bacillus Genome Sequencing.</title>
        <authorList>
            <person name="Dunlap C."/>
        </authorList>
    </citation>
    <scope>NUCLEOTIDE SEQUENCE</scope>
    <source>
        <strain evidence="2">CK3O2B-54A</strain>
    </source>
</reference>
<feature type="transmembrane region" description="Helical" evidence="1">
    <location>
        <begin position="254"/>
        <end position="272"/>
    </location>
</feature>
<keyword evidence="1" id="KW-1133">Transmembrane helix</keyword>
<comment type="caution">
    <text evidence="2">The sequence shown here is derived from an EMBL/GenBank/DDBJ whole genome shotgun (WGS) entry which is preliminary data.</text>
</comment>
<sequence length="296" mass="33192">MKNLLNENFMIRCLKAAASPSGVCRYRNTFSWLQLSFLFMFLTACLMAPLTVSFMKMDRFNVQSFMPSAIQKVNDRFADQLQGFQIKNGKLTGGKSSDRIEDGQNLLAVDMKHEFKTSGENGRLKVAGYDNAIIFQSDHLIITDQNGAGFSVRYAKMDAKLKNPNTHDVERFINKWWLSQYKPMIMMLAYAVIFMIQFFLTAVLAGGMWITKLSNMISIASVKEAASIAICASALPAFVAAAVGMVHFDLITVLMIHSCGVTLMISFAFRYLTKTRRYNGNLHSGGNYDKSAVIRD</sequence>
<accession>A0AAP3CTI3</accession>
<organism evidence="2 3">
    <name type="scientific">Bacillus mojavensis</name>
    <dbReference type="NCBI Taxonomy" id="72360"/>
    <lineage>
        <taxon>Bacteria</taxon>
        <taxon>Bacillati</taxon>
        <taxon>Bacillota</taxon>
        <taxon>Bacilli</taxon>
        <taxon>Bacillales</taxon>
        <taxon>Bacillaceae</taxon>
        <taxon>Bacillus</taxon>
    </lineage>
</organism>
<dbReference type="Pfam" id="PF06691">
    <property type="entry name" value="DUF1189"/>
    <property type="match status" value="1"/>
</dbReference>
<evidence type="ECO:0000256" key="1">
    <source>
        <dbReference type="SAM" id="Phobius"/>
    </source>
</evidence>
<keyword evidence="1" id="KW-0472">Membrane</keyword>
<dbReference type="EMBL" id="JALAQA010000008">
    <property type="protein sequence ID" value="MCY8511127.1"/>
    <property type="molecule type" value="Genomic_DNA"/>
</dbReference>
<dbReference type="Proteomes" id="UP001075387">
    <property type="component" value="Unassembled WGS sequence"/>
</dbReference>
<evidence type="ECO:0000313" key="3">
    <source>
        <dbReference type="Proteomes" id="UP001075387"/>
    </source>
</evidence>
<proteinExistence type="predicted"/>
<feature type="transmembrane region" description="Helical" evidence="1">
    <location>
        <begin position="184"/>
        <end position="205"/>
    </location>
</feature>